<accession>A0ABU7BMR5</accession>
<comment type="caution">
    <text evidence="3">The sequence shown here is derived from an EMBL/GenBank/DDBJ whole genome shotgun (WGS) entry which is preliminary data.</text>
</comment>
<proteinExistence type="predicted"/>
<evidence type="ECO:0000313" key="4">
    <source>
        <dbReference type="Proteomes" id="UP001345963"/>
    </source>
</evidence>
<dbReference type="PANTHER" id="PTHR47219">
    <property type="entry name" value="RAB GTPASE-ACTIVATING PROTEIN 1-LIKE"/>
    <property type="match status" value="1"/>
</dbReference>
<feature type="compositionally biased region" description="Polar residues" evidence="1">
    <location>
        <begin position="224"/>
        <end position="238"/>
    </location>
</feature>
<feature type="compositionally biased region" description="Low complexity" evidence="1">
    <location>
        <begin position="1"/>
        <end position="18"/>
    </location>
</feature>
<dbReference type="EMBL" id="JAHUTI010060520">
    <property type="protein sequence ID" value="MED6251931.1"/>
    <property type="molecule type" value="Genomic_DNA"/>
</dbReference>
<feature type="region of interest" description="Disordered" evidence="1">
    <location>
        <begin position="222"/>
        <end position="275"/>
    </location>
</feature>
<organism evidence="3 4">
    <name type="scientific">Ataeniobius toweri</name>
    <dbReference type="NCBI Taxonomy" id="208326"/>
    <lineage>
        <taxon>Eukaryota</taxon>
        <taxon>Metazoa</taxon>
        <taxon>Chordata</taxon>
        <taxon>Craniata</taxon>
        <taxon>Vertebrata</taxon>
        <taxon>Euteleostomi</taxon>
        <taxon>Actinopterygii</taxon>
        <taxon>Neopterygii</taxon>
        <taxon>Teleostei</taxon>
        <taxon>Neoteleostei</taxon>
        <taxon>Acanthomorphata</taxon>
        <taxon>Ovalentaria</taxon>
        <taxon>Atherinomorphae</taxon>
        <taxon>Cyprinodontiformes</taxon>
        <taxon>Goodeidae</taxon>
        <taxon>Ataeniobius</taxon>
    </lineage>
</organism>
<sequence>MQNATNSTAAGDGAATGSRFKLDVLKNKARTSLTSSLENIFGKGASRMRGRLGSIGSISSFERQDEESPGHSPPGSPPAFLDDDLESGPLFRRRAHTFSHPPVRKRISFESQPANHTKQAPLRRQHSVNPELLQTSHVAVSRTRSISESESSFSLPSTFSAPTFLKSFYQGSLTDSGSFKSNGEGRNRTLSSCSNDSLSGGLPLTPRRVSWRQKIFLRVASPMNKPSASMQDTDNSDATELLPLSPRAPDPSLDPFRRLLSPASDQLPDKKPKKTGADYRALWKTAIHQQILLLRMEKENQRLEASRDELHIRKMKLNYQEVCSCSMEAQALWERKLTAPGRTTNPQDKEDIYRAVCHGVPKSRRGEVWLLLSHQHRLQHRLPHRQQAPDIPYYDLLKQLTAQQHAILVDLGGYNHLM</sequence>
<dbReference type="Gene3D" id="1.10.10.2750">
    <property type="match status" value="1"/>
</dbReference>
<feature type="region of interest" description="Disordered" evidence="1">
    <location>
        <begin position="175"/>
        <end position="205"/>
    </location>
</feature>
<dbReference type="Proteomes" id="UP001345963">
    <property type="component" value="Unassembled WGS sequence"/>
</dbReference>
<evidence type="ECO:0000256" key="1">
    <source>
        <dbReference type="SAM" id="MobiDB-lite"/>
    </source>
</evidence>
<feature type="region of interest" description="Disordered" evidence="1">
    <location>
        <begin position="60"/>
        <end position="131"/>
    </location>
</feature>
<dbReference type="InterPro" id="IPR021785">
    <property type="entry name" value="DUF3350"/>
</dbReference>
<feature type="domain" description="DUF3350" evidence="2">
    <location>
        <begin position="240"/>
        <end position="304"/>
    </location>
</feature>
<feature type="compositionally biased region" description="Polar residues" evidence="1">
    <location>
        <begin position="188"/>
        <end position="198"/>
    </location>
</feature>
<keyword evidence="4" id="KW-1185">Reference proteome</keyword>
<name>A0ABU7BMR5_9TELE</name>
<dbReference type="Pfam" id="PF11830">
    <property type="entry name" value="DUF3350"/>
    <property type="match status" value="1"/>
</dbReference>
<evidence type="ECO:0000259" key="2">
    <source>
        <dbReference type="Pfam" id="PF11830"/>
    </source>
</evidence>
<dbReference type="PANTHER" id="PTHR47219:SF14">
    <property type="entry name" value="TBC1 DOMAIN FAMILY MEMBER 4"/>
    <property type="match status" value="1"/>
</dbReference>
<feature type="compositionally biased region" description="Basic residues" evidence="1">
    <location>
        <begin position="91"/>
        <end position="106"/>
    </location>
</feature>
<dbReference type="InterPro" id="IPR050302">
    <property type="entry name" value="Rab_GAP_TBC_domain"/>
</dbReference>
<feature type="compositionally biased region" description="Polar residues" evidence="1">
    <location>
        <begin position="109"/>
        <end position="118"/>
    </location>
</feature>
<feature type="region of interest" description="Disordered" evidence="1">
    <location>
        <begin position="1"/>
        <end position="28"/>
    </location>
</feature>
<gene>
    <name evidence="3" type="ORF">ATANTOWER_004707</name>
</gene>
<evidence type="ECO:0000313" key="3">
    <source>
        <dbReference type="EMBL" id="MED6251931.1"/>
    </source>
</evidence>
<reference evidence="3 4" key="1">
    <citation type="submission" date="2021-07" db="EMBL/GenBank/DDBJ databases">
        <authorList>
            <person name="Palmer J.M."/>
        </authorList>
    </citation>
    <scope>NUCLEOTIDE SEQUENCE [LARGE SCALE GENOMIC DNA]</scope>
    <source>
        <strain evidence="3 4">AT_MEX2019</strain>
        <tissue evidence="3">Muscle</tissue>
    </source>
</reference>
<protein>
    <recommendedName>
        <fullName evidence="2">DUF3350 domain-containing protein</fullName>
    </recommendedName>
</protein>